<evidence type="ECO:0000313" key="3">
    <source>
        <dbReference type="EMBL" id="RDX47448.1"/>
    </source>
</evidence>
<dbReference type="Proteomes" id="UP000256964">
    <property type="component" value="Unassembled WGS sequence"/>
</dbReference>
<organism evidence="3 4">
    <name type="scientific">Lentinus brumalis</name>
    <dbReference type="NCBI Taxonomy" id="2498619"/>
    <lineage>
        <taxon>Eukaryota</taxon>
        <taxon>Fungi</taxon>
        <taxon>Dikarya</taxon>
        <taxon>Basidiomycota</taxon>
        <taxon>Agaricomycotina</taxon>
        <taxon>Agaricomycetes</taxon>
        <taxon>Polyporales</taxon>
        <taxon>Polyporaceae</taxon>
        <taxon>Lentinus</taxon>
    </lineage>
</organism>
<evidence type="ECO:0000256" key="1">
    <source>
        <dbReference type="SAM" id="MobiDB-lite"/>
    </source>
</evidence>
<keyword evidence="2" id="KW-1133">Transmembrane helix</keyword>
<keyword evidence="4" id="KW-1185">Reference proteome</keyword>
<dbReference type="AlphaFoldDB" id="A0A371D4H7"/>
<evidence type="ECO:0000313" key="4">
    <source>
        <dbReference type="Proteomes" id="UP000256964"/>
    </source>
</evidence>
<evidence type="ECO:0000256" key="2">
    <source>
        <dbReference type="SAM" id="Phobius"/>
    </source>
</evidence>
<protein>
    <submittedName>
        <fullName evidence="3">Uncharacterized protein</fullName>
    </submittedName>
</protein>
<feature type="region of interest" description="Disordered" evidence="1">
    <location>
        <begin position="127"/>
        <end position="175"/>
    </location>
</feature>
<name>A0A371D4H7_9APHY</name>
<dbReference type="OrthoDB" id="62120at2759"/>
<dbReference type="EMBL" id="KZ857418">
    <property type="protein sequence ID" value="RDX47448.1"/>
    <property type="molecule type" value="Genomic_DNA"/>
</dbReference>
<gene>
    <name evidence="3" type="ORF">OH76DRAFT_1484599</name>
</gene>
<keyword evidence="2" id="KW-0812">Transmembrane</keyword>
<feature type="compositionally biased region" description="Polar residues" evidence="1">
    <location>
        <begin position="56"/>
        <end position="66"/>
    </location>
</feature>
<dbReference type="STRING" id="139420.A0A371D4H7"/>
<feature type="transmembrane region" description="Helical" evidence="2">
    <location>
        <begin position="96"/>
        <end position="120"/>
    </location>
</feature>
<sequence>MSSPDTHVVLKAILFAAGPASHPAMYEHPRESLVDSTVSGTPRGSEYLAPPFSLQPDRSQTSTPGDSSPFLRGPKENYSNDSQDEFPTRPLYKRPWFWVAVAGGVAVVVLAVVLPVYFVVIKPNQNHSTSGNAASSSGSGDSGSSGNPGPSDNGNGSGKPQSAISTGGDGSTVTKDDGTTFTYKNSFGGYCECSLSVVFFFPSPRIVTSRSRDEDDVAVRLHSCLGLV</sequence>
<feature type="compositionally biased region" description="Low complexity" evidence="1">
    <location>
        <begin position="130"/>
        <end position="154"/>
    </location>
</feature>
<feature type="region of interest" description="Disordered" evidence="1">
    <location>
        <begin position="45"/>
        <end position="86"/>
    </location>
</feature>
<accession>A0A371D4H7</accession>
<keyword evidence="2" id="KW-0472">Membrane</keyword>
<reference evidence="3 4" key="1">
    <citation type="journal article" date="2018" name="Biotechnol. Biofuels">
        <title>Integrative visual omics of the white-rot fungus Polyporus brumalis exposes the biotechnological potential of its oxidative enzymes for delignifying raw plant biomass.</title>
        <authorList>
            <person name="Miyauchi S."/>
            <person name="Rancon A."/>
            <person name="Drula E."/>
            <person name="Hage H."/>
            <person name="Chaduli D."/>
            <person name="Favel A."/>
            <person name="Grisel S."/>
            <person name="Henrissat B."/>
            <person name="Herpoel-Gimbert I."/>
            <person name="Ruiz-Duenas F.J."/>
            <person name="Chevret D."/>
            <person name="Hainaut M."/>
            <person name="Lin J."/>
            <person name="Wang M."/>
            <person name="Pangilinan J."/>
            <person name="Lipzen A."/>
            <person name="Lesage-Meessen L."/>
            <person name="Navarro D."/>
            <person name="Riley R."/>
            <person name="Grigoriev I.V."/>
            <person name="Zhou S."/>
            <person name="Raouche S."/>
            <person name="Rosso M.N."/>
        </authorList>
    </citation>
    <scope>NUCLEOTIDE SEQUENCE [LARGE SCALE GENOMIC DNA]</scope>
    <source>
        <strain evidence="3 4">BRFM 1820</strain>
    </source>
</reference>
<proteinExistence type="predicted"/>